<organism evidence="1 2">
    <name type="scientific">Rhodopirellula sallentina SM41</name>
    <dbReference type="NCBI Taxonomy" id="1263870"/>
    <lineage>
        <taxon>Bacteria</taxon>
        <taxon>Pseudomonadati</taxon>
        <taxon>Planctomycetota</taxon>
        <taxon>Planctomycetia</taxon>
        <taxon>Pirellulales</taxon>
        <taxon>Pirellulaceae</taxon>
        <taxon>Rhodopirellula</taxon>
    </lineage>
</organism>
<reference evidence="1 2" key="1">
    <citation type="journal article" date="2013" name="Mar. Genomics">
        <title>Expression of sulfatases in Rhodopirellula baltica and the diversity of sulfatases in the genus Rhodopirellula.</title>
        <authorList>
            <person name="Wegner C.E."/>
            <person name="Richter-Heitmann T."/>
            <person name="Klindworth A."/>
            <person name="Klockow C."/>
            <person name="Richter M."/>
            <person name="Achstetter T."/>
            <person name="Glockner F.O."/>
            <person name="Harder J."/>
        </authorList>
    </citation>
    <scope>NUCLEOTIDE SEQUENCE [LARGE SCALE GENOMIC DNA]</scope>
    <source>
        <strain evidence="1 2">SM41</strain>
    </source>
</reference>
<accession>M5U9B2</accession>
<keyword evidence="2" id="KW-1185">Reference proteome</keyword>
<protein>
    <submittedName>
        <fullName evidence="1">Uncharacterized protein</fullName>
    </submittedName>
</protein>
<dbReference type="AlphaFoldDB" id="M5U9B2"/>
<proteinExistence type="predicted"/>
<gene>
    <name evidence="1" type="ORF">RSSM_00683</name>
</gene>
<evidence type="ECO:0000313" key="2">
    <source>
        <dbReference type="Proteomes" id="UP000011885"/>
    </source>
</evidence>
<dbReference type="PATRIC" id="fig|1263870.3.peg.749"/>
<sequence>MASKPKSDPHVRIRTLGLSMTLGNPVADASLNVALCTSCDIREWDLKTA</sequence>
<comment type="caution">
    <text evidence="1">The sequence shown here is derived from an EMBL/GenBank/DDBJ whole genome shotgun (WGS) entry which is preliminary data.</text>
</comment>
<name>M5U9B2_9BACT</name>
<evidence type="ECO:0000313" key="1">
    <source>
        <dbReference type="EMBL" id="EMI57869.1"/>
    </source>
</evidence>
<dbReference type="EMBL" id="ANOH01000059">
    <property type="protein sequence ID" value="EMI57869.1"/>
    <property type="molecule type" value="Genomic_DNA"/>
</dbReference>
<dbReference type="Proteomes" id="UP000011885">
    <property type="component" value="Unassembled WGS sequence"/>
</dbReference>